<gene>
    <name evidence="1" type="ORF">GCM10023336_41960</name>
</gene>
<comment type="caution">
    <text evidence="1">The sequence shown here is derived from an EMBL/GenBank/DDBJ whole genome shotgun (WGS) entry which is preliminary data.</text>
</comment>
<sequence length="712" mass="77222">MLEVVALSALTTFLLSVGNGAAGEVGKNLTLSAGALVRRTLGRETPLPVGEEERSELAGRLHTAMSRDPRRAGEWAHLVDSARVRTETPSRGGMPPAPWAFTNRQKVLRQLMREARRPWEGRPRVALLSGPPGSGTTAVALRVGGESRDRFPDGQFYVDLRDACDDESGPDAAAVLLRLLRETGMGPDRIPATEADRVRLYRQITEGRKMLVVIDHTTSLAQVRGLVPATPDVFLVVVVSGPPLLLEAERVPVPPLTDRYAKQLVRKVAGQANAARVNAQLPALLERCQGNAFVLHAEARLLARGGSGPAPRAEAWRHHPVRAVAQLAAVQLAPEAARLCRLTALGGWPSVSTVIAAAAAGLDDEQAAGRMLDEAVDVGLLEPLPDRRYRFRPEIRRQLADTAAAEYGARECSAAVGRVLDALVERVLPASRAALPESWRTELPADFHGGSGADQDGIVVLAAELPNVVRAVTLAEECGRTTVALWLARALWPLQLKAGYWDEVLPALRDAARCAEENRADERMAGALHFQLAHCLGEMRREEQANRAARSAVTYERAAGHPRGEASAVELLGLLSLNRWEYEEAYDRFAEAETIYRRLTADQEGAADLPRALALIERHKGRALRGQGRLEESRQALEHAVDFFAGRTGEPPEAYNHARALTDLAETLHDDGDDTTALVRIGEAEALLPPTATPHLGYLARLRERCEGGAAR</sequence>
<dbReference type="InterPro" id="IPR011990">
    <property type="entry name" value="TPR-like_helical_dom_sf"/>
</dbReference>
<dbReference type="EMBL" id="BAABKC010000059">
    <property type="protein sequence ID" value="GAA5063055.1"/>
    <property type="molecule type" value="Genomic_DNA"/>
</dbReference>
<evidence type="ECO:0008006" key="3">
    <source>
        <dbReference type="Google" id="ProtNLM"/>
    </source>
</evidence>
<accession>A0ABP9KP97</accession>
<protein>
    <recommendedName>
        <fullName evidence="3">ATP-binding protein</fullName>
    </recommendedName>
</protein>
<dbReference type="RefSeq" id="WP_345669742.1">
    <property type="nucleotide sequence ID" value="NZ_BAABKC010000059.1"/>
</dbReference>
<dbReference type="InterPro" id="IPR027417">
    <property type="entry name" value="P-loop_NTPase"/>
</dbReference>
<dbReference type="SUPFAM" id="SSF52540">
    <property type="entry name" value="P-loop containing nucleoside triphosphate hydrolases"/>
    <property type="match status" value="1"/>
</dbReference>
<dbReference type="SUPFAM" id="SSF48452">
    <property type="entry name" value="TPR-like"/>
    <property type="match status" value="1"/>
</dbReference>
<keyword evidence="2" id="KW-1185">Reference proteome</keyword>
<dbReference type="Proteomes" id="UP001500124">
    <property type="component" value="Unassembled WGS sequence"/>
</dbReference>
<evidence type="ECO:0000313" key="1">
    <source>
        <dbReference type="EMBL" id="GAA5063055.1"/>
    </source>
</evidence>
<dbReference type="PANTHER" id="PTHR47691">
    <property type="entry name" value="REGULATOR-RELATED"/>
    <property type="match status" value="1"/>
</dbReference>
<organism evidence="1 2">
    <name type="scientific">Streptomyces similanensis</name>
    <dbReference type="NCBI Taxonomy" id="1274988"/>
    <lineage>
        <taxon>Bacteria</taxon>
        <taxon>Bacillati</taxon>
        <taxon>Actinomycetota</taxon>
        <taxon>Actinomycetes</taxon>
        <taxon>Kitasatosporales</taxon>
        <taxon>Streptomycetaceae</taxon>
        <taxon>Streptomyces</taxon>
    </lineage>
</organism>
<evidence type="ECO:0000313" key="2">
    <source>
        <dbReference type="Proteomes" id="UP001500124"/>
    </source>
</evidence>
<dbReference type="PANTHER" id="PTHR47691:SF3">
    <property type="entry name" value="HTH-TYPE TRANSCRIPTIONAL REGULATOR RV0890C-RELATED"/>
    <property type="match status" value="1"/>
</dbReference>
<proteinExistence type="predicted"/>
<name>A0ABP9KP97_9ACTN</name>
<dbReference type="Gene3D" id="1.25.40.10">
    <property type="entry name" value="Tetratricopeptide repeat domain"/>
    <property type="match status" value="1"/>
</dbReference>
<dbReference type="Gene3D" id="3.40.50.300">
    <property type="entry name" value="P-loop containing nucleotide triphosphate hydrolases"/>
    <property type="match status" value="1"/>
</dbReference>
<reference evidence="2" key="1">
    <citation type="journal article" date="2019" name="Int. J. Syst. Evol. Microbiol.">
        <title>The Global Catalogue of Microorganisms (GCM) 10K type strain sequencing project: providing services to taxonomists for standard genome sequencing and annotation.</title>
        <authorList>
            <consortium name="The Broad Institute Genomics Platform"/>
            <consortium name="The Broad Institute Genome Sequencing Center for Infectious Disease"/>
            <person name="Wu L."/>
            <person name="Ma J."/>
        </authorList>
    </citation>
    <scope>NUCLEOTIDE SEQUENCE [LARGE SCALE GENOMIC DNA]</scope>
    <source>
        <strain evidence="2">JCM 18410</strain>
    </source>
</reference>